<dbReference type="Pfam" id="PF03544">
    <property type="entry name" value="TonB_C"/>
    <property type="match status" value="2"/>
</dbReference>
<dbReference type="InterPro" id="IPR003538">
    <property type="entry name" value="TonB"/>
</dbReference>
<keyword evidence="6" id="KW-0812">Transmembrane</keyword>
<accession>A0A212JYM9</accession>
<evidence type="ECO:0000259" key="11">
    <source>
        <dbReference type="PROSITE" id="PS52015"/>
    </source>
</evidence>
<keyword evidence="10" id="KW-0732">Signal</keyword>
<evidence type="ECO:0000256" key="2">
    <source>
        <dbReference type="ARBA" id="ARBA00006555"/>
    </source>
</evidence>
<feature type="domain" description="TonB C-terminal" evidence="11">
    <location>
        <begin position="40"/>
        <end position="136"/>
    </location>
</feature>
<dbReference type="Gene3D" id="3.30.1150.10">
    <property type="match status" value="2"/>
</dbReference>
<keyword evidence="5" id="KW-0997">Cell inner membrane</keyword>
<gene>
    <name evidence="12" type="ORF">KL86DYS1_30821</name>
</gene>
<dbReference type="PROSITE" id="PS52015">
    <property type="entry name" value="TONB_CTD"/>
    <property type="match status" value="1"/>
</dbReference>
<dbReference type="GO" id="GO:0015031">
    <property type="term" value="P:protein transport"/>
    <property type="evidence" value="ECO:0007669"/>
    <property type="project" value="UniProtKB-KW"/>
</dbReference>
<evidence type="ECO:0000256" key="8">
    <source>
        <dbReference type="ARBA" id="ARBA00022989"/>
    </source>
</evidence>
<dbReference type="PANTHER" id="PTHR33446">
    <property type="entry name" value="PROTEIN TONB-RELATED"/>
    <property type="match status" value="1"/>
</dbReference>
<dbReference type="PANTHER" id="PTHR33446:SF2">
    <property type="entry name" value="PROTEIN TONB"/>
    <property type="match status" value="1"/>
</dbReference>
<dbReference type="GO" id="GO:0015891">
    <property type="term" value="P:siderophore transport"/>
    <property type="evidence" value="ECO:0007669"/>
    <property type="project" value="InterPro"/>
</dbReference>
<dbReference type="InterPro" id="IPR006260">
    <property type="entry name" value="TonB/TolA_C"/>
</dbReference>
<dbReference type="GO" id="GO:0031992">
    <property type="term" value="F:energy transducer activity"/>
    <property type="evidence" value="ECO:0007669"/>
    <property type="project" value="InterPro"/>
</dbReference>
<comment type="similarity">
    <text evidence="2">Belongs to the TonB family.</text>
</comment>
<feature type="signal peptide" evidence="10">
    <location>
        <begin position="1"/>
        <end position="18"/>
    </location>
</feature>
<evidence type="ECO:0000256" key="9">
    <source>
        <dbReference type="ARBA" id="ARBA00023136"/>
    </source>
</evidence>
<evidence type="ECO:0000256" key="3">
    <source>
        <dbReference type="ARBA" id="ARBA00022448"/>
    </source>
</evidence>
<evidence type="ECO:0000256" key="1">
    <source>
        <dbReference type="ARBA" id="ARBA00004383"/>
    </source>
</evidence>
<keyword evidence="4" id="KW-1003">Cell membrane</keyword>
<dbReference type="NCBIfam" id="TIGR01352">
    <property type="entry name" value="tonB_Cterm"/>
    <property type="match status" value="1"/>
</dbReference>
<name>A0A212JYM9_9BACT</name>
<keyword evidence="7" id="KW-0653">Protein transport</keyword>
<sequence>MKRALLFFLLSVTIFSNAQEGSLGKDNIYIAVDIMPRFPGGEQEMYKFMKERQKYPESAIKANIEGRIIARFTIKTDGSITNIHIVRGIHPDCDSLVVDIIKAMPKWEWGKDVKNIKDTDFTLPVIFRLPIEGIADGESILFIADQMPSYPGGEQAMFEFIRDNLKWLDDGTDFQGRVVIRFIVTKEGKIVKPVVIKGLTSAADKEALRVINLMPDWIPGKHKGELVNVYYTIPIVFRLR</sequence>
<dbReference type="RefSeq" id="WP_296942924.1">
    <property type="nucleotide sequence ID" value="NZ_LT599032.1"/>
</dbReference>
<keyword evidence="8" id="KW-1133">Transmembrane helix</keyword>
<evidence type="ECO:0000256" key="6">
    <source>
        <dbReference type="ARBA" id="ARBA00022692"/>
    </source>
</evidence>
<dbReference type="EMBL" id="FLUM01000003">
    <property type="protein sequence ID" value="SBW04365.1"/>
    <property type="molecule type" value="Genomic_DNA"/>
</dbReference>
<feature type="chain" id="PRO_5012216893" description="TonB C-terminal domain-containing protein" evidence="10">
    <location>
        <begin position="19"/>
        <end position="240"/>
    </location>
</feature>
<comment type="subcellular location">
    <subcellularLocation>
        <location evidence="1">Cell inner membrane</location>
        <topology evidence="1">Single-pass membrane protein</topology>
        <orientation evidence="1">Periplasmic side</orientation>
    </subcellularLocation>
</comment>
<keyword evidence="9" id="KW-0472">Membrane</keyword>
<dbReference type="GO" id="GO:0055085">
    <property type="term" value="P:transmembrane transport"/>
    <property type="evidence" value="ECO:0007669"/>
    <property type="project" value="InterPro"/>
</dbReference>
<reference evidence="12" key="1">
    <citation type="submission" date="2016-04" db="EMBL/GenBank/DDBJ databases">
        <authorList>
            <person name="Evans L.H."/>
            <person name="Alamgir A."/>
            <person name="Owens N."/>
            <person name="Weber N.D."/>
            <person name="Virtaneva K."/>
            <person name="Barbian K."/>
            <person name="Babar A."/>
            <person name="Rosenke K."/>
        </authorList>
    </citation>
    <scope>NUCLEOTIDE SEQUENCE</scope>
    <source>
        <strain evidence="12">86-1</strain>
    </source>
</reference>
<dbReference type="InterPro" id="IPR051045">
    <property type="entry name" value="TonB-dependent_transducer"/>
</dbReference>
<dbReference type="InterPro" id="IPR037682">
    <property type="entry name" value="TonB_C"/>
</dbReference>
<evidence type="ECO:0000313" key="12">
    <source>
        <dbReference type="EMBL" id="SBW04365.1"/>
    </source>
</evidence>
<keyword evidence="3" id="KW-0813">Transport</keyword>
<evidence type="ECO:0000256" key="10">
    <source>
        <dbReference type="SAM" id="SignalP"/>
    </source>
</evidence>
<dbReference type="PRINTS" id="PR01374">
    <property type="entry name" value="TONBPROTEIN"/>
</dbReference>
<protein>
    <recommendedName>
        <fullName evidence="11">TonB C-terminal domain-containing protein</fullName>
    </recommendedName>
</protein>
<evidence type="ECO:0000256" key="7">
    <source>
        <dbReference type="ARBA" id="ARBA00022927"/>
    </source>
</evidence>
<proteinExistence type="inferred from homology"/>
<organism evidence="12">
    <name type="scientific">uncultured Dysgonomonas sp</name>
    <dbReference type="NCBI Taxonomy" id="206096"/>
    <lineage>
        <taxon>Bacteria</taxon>
        <taxon>Pseudomonadati</taxon>
        <taxon>Bacteroidota</taxon>
        <taxon>Bacteroidia</taxon>
        <taxon>Bacteroidales</taxon>
        <taxon>Dysgonomonadaceae</taxon>
        <taxon>Dysgonomonas</taxon>
        <taxon>environmental samples</taxon>
    </lineage>
</organism>
<dbReference type="SUPFAM" id="SSF74653">
    <property type="entry name" value="TolA/TonB C-terminal domain"/>
    <property type="match status" value="2"/>
</dbReference>
<dbReference type="AlphaFoldDB" id="A0A212JYM9"/>
<dbReference type="GO" id="GO:0098797">
    <property type="term" value="C:plasma membrane protein complex"/>
    <property type="evidence" value="ECO:0007669"/>
    <property type="project" value="TreeGrafter"/>
</dbReference>
<evidence type="ECO:0000256" key="5">
    <source>
        <dbReference type="ARBA" id="ARBA00022519"/>
    </source>
</evidence>
<dbReference type="GO" id="GO:0030288">
    <property type="term" value="C:outer membrane-bounded periplasmic space"/>
    <property type="evidence" value="ECO:0007669"/>
    <property type="project" value="InterPro"/>
</dbReference>
<evidence type="ECO:0000256" key="4">
    <source>
        <dbReference type="ARBA" id="ARBA00022475"/>
    </source>
</evidence>